<dbReference type="Proteomes" id="UP000241074">
    <property type="component" value="Chromosome"/>
</dbReference>
<dbReference type="EMBL" id="CP027860">
    <property type="protein sequence ID" value="AVP96386.1"/>
    <property type="molecule type" value="Genomic_DNA"/>
</dbReference>
<reference evidence="3 4" key="2">
    <citation type="submission" date="2018-03" db="EMBL/GenBank/DDBJ databases">
        <authorList>
            <person name="Keele B.F."/>
        </authorList>
    </citation>
    <scope>NUCLEOTIDE SEQUENCE [LARGE SCALE GENOMIC DNA]</scope>
    <source>
        <strain evidence="3 4">D13</strain>
    </source>
</reference>
<keyword evidence="4" id="KW-1185">Reference proteome</keyword>
<protein>
    <recommendedName>
        <fullName evidence="2">Histidine kinase/HSP90-like ATPase domain-containing protein</fullName>
    </recommendedName>
</protein>
<feature type="domain" description="Histidine kinase/HSP90-like ATPase" evidence="2">
    <location>
        <begin position="11"/>
        <end position="134"/>
    </location>
</feature>
<evidence type="ECO:0000313" key="4">
    <source>
        <dbReference type="Proteomes" id="UP000241074"/>
    </source>
</evidence>
<dbReference type="CDD" id="cd16936">
    <property type="entry name" value="HATPase_RsbW-like"/>
    <property type="match status" value="1"/>
</dbReference>
<dbReference type="InterPro" id="IPR003594">
    <property type="entry name" value="HATPase_dom"/>
</dbReference>
<gene>
    <name evidence="3" type="ORF">C7S18_03900</name>
</gene>
<evidence type="ECO:0000259" key="2">
    <source>
        <dbReference type="Pfam" id="PF13581"/>
    </source>
</evidence>
<name>A0A2P1PNH6_9GAMM</name>
<reference evidence="3 4" key="1">
    <citation type="submission" date="2018-03" db="EMBL/GenBank/DDBJ databases">
        <title>Ahniella affigens gen. nov., sp. nov., a gammaproteobacterium isolated from sandy soil near a stream.</title>
        <authorList>
            <person name="Ko Y."/>
            <person name="Kim J.-H."/>
        </authorList>
    </citation>
    <scope>NUCLEOTIDE SEQUENCE [LARGE SCALE GENOMIC DNA]</scope>
    <source>
        <strain evidence="3 4">D13</strain>
    </source>
</reference>
<accession>A0A2P1PNH6</accession>
<dbReference type="InterPro" id="IPR050267">
    <property type="entry name" value="Anti-sigma-factor_SerPK"/>
</dbReference>
<dbReference type="AlphaFoldDB" id="A0A2P1PNH6"/>
<keyword evidence="1" id="KW-0723">Serine/threonine-protein kinase</keyword>
<dbReference type="RefSeq" id="WP_106890315.1">
    <property type="nucleotide sequence ID" value="NZ_CP027860.1"/>
</dbReference>
<keyword evidence="1" id="KW-0418">Kinase</keyword>
<dbReference type="PANTHER" id="PTHR35526:SF3">
    <property type="entry name" value="ANTI-SIGMA-F FACTOR RSBW"/>
    <property type="match status" value="1"/>
</dbReference>
<dbReference type="Pfam" id="PF13581">
    <property type="entry name" value="HATPase_c_2"/>
    <property type="match status" value="1"/>
</dbReference>
<sequence>MSAPALLRYRFAARAEALADMRHALKSSLKAKAVSDAEITRLVLAVDEAASNIIRHAYRQCTPGEIELTLTRVRGKLRFRLRDYAPPVDSKCVKPRNLDECRPGGLGINLIDDIMDRWRLRALKKRCGNVLVMFKRLTQVRVSSRSKHGSRDR</sequence>
<proteinExistence type="predicted"/>
<evidence type="ECO:0000313" key="3">
    <source>
        <dbReference type="EMBL" id="AVP96386.1"/>
    </source>
</evidence>
<dbReference type="Gene3D" id="3.30.565.10">
    <property type="entry name" value="Histidine kinase-like ATPase, C-terminal domain"/>
    <property type="match status" value="1"/>
</dbReference>
<dbReference type="PANTHER" id="PTHR35526">
    <property type="entry name" value="ANTI-SIGMA-F FACTOR RSBW-RELATED"/>
    <property type="match status" value="1"/>
</dbReference>
<dbReference type="InterPro" id="IPR036890">
    <property type="entry name" value="HATPase_C_sf"/>
</dbReference>
<dbReference type="GO" id="GO:0004674">
    <property type="term" value="F:protein serine/threonine kinase activity"/>
    <property type="evidence" value="ECO:0007669"/>
    <property type="project" value="UniProtKB-KW"/>
</dbReference>
<dbReference type="KEGG" id="xba:C7S18_03900"/>
<evidence type="ECO:0000256" key="1">
    <source>
        <dbReference type="ARBA" id="ARBA00022527"/>
    </source>
</evidence>
<organism evidence="3 4">
    <name type="scientific">Ahniella affigens</name>
    <dbReference type="NCBI Taxonomy" id="2021234"/>
    <lineage>
        <taxon>Bacteria</taxon>
        <taxon>Pseudomonadati</taxon>
        <taxon>Pseudomonadota</taxon>
        <taxon>Gammaproteobacteria</taxon>
        <taxon>Lysobacterales</taxon>
        <taxon>Rhodanobacteraceae</taxon>
        <taxon>Ahniella</taxon>
    </lineage>
</organism>
<keyword evidence="1" id="KW-0808">Transferase</keyword>
<dbReference type="SUPFAM" id="SSF55874">
    <property type="entry name" value="ATPase domain of HSP90 chaperone/DNA topoisomerase II/histidine kinase"/>
    <property type="match status" value="1"/>
</dbReference>
<dbReference type="OrthoDB" id="9811749at2"/>